<dbReference type="InterPro" id="IPR036439">
    <property type="entry name" value="Dockerin_dom_sf"/>
</dbReference>
<keyword evidence="1" id="KW-1133">Transmembrane helix</keyword>
<sequence length="238" mass="25713">MEIIKHHFIRHFRWYGVLVIFPVGLVSGFLAVAGMSGDAAPVTVYFSPSQETIASGTIFAVEMRLSSERSINAVGVSIDYPPEILEVLKVEKSESLLNLWIEEPEYTNQPGRLSFSGGVSEKGGFHGEGALVSVIFRANQPGVAHVAVIGAQVLAHDGKGTALTTELGKGRYTIGTMGRIPSDLNEDGKVAMSDVAKFAEHWGTPYDAFYDLNGNGKVDLNDLLLLIFVLARGGHPLW</sequence>
<dbReference type="AlphaFoldDB" id="A0A1G2CY76"/>
<dbReference type="EMBL" id="MHLI01000008">
    <property type="protein sequence ID" value="OGZ05640.1"/>
    <property type="molecule type" value="Genomic_DNA"/>
</dbReference>
<dbReference type="InterPro" id="IPR008965">
    <property type="entry name" value="CBM2/CBM3_carb-bd_dom_sf"/>
</dbReference>
<comment type="caution">
    <text evidence="2">The sequence shown here is derived from an EMBL/GenBank/DDBJ whole genome shotgun (WGS) entry which is preliminary data.</text>
</comment>
<dbReference type="SUPFAM" id="SSF49384">
    <property type="entry name" value="Carbohydrate-binding domain"/>
    <property type="match status" value="1"/>
</dbReference>
<name>A0A1G2CY76_9BACT</name>
<dbReference type="Proteomes" id="UP000177122">
    <property type="component" value="Unassembled WGS sequence"/>
</dbReference>
<reference evidence="2 3" key="1">
    <citation type="journal article" date="2016" name="Nat. Commun.">
        <title>Thousands of microbial genomes shed light on interconnected biogeochemical processes in an aquifer system.</title>
        <authorList>
            <person name="Anantharaman K."/>
            <person name="Brown C.T."/>
            <person name="Hug L.A."/>
            <person name="Sharon I."/>
            <person name="Castelle C.J."/>
            <person name="Probst A.J."/>
            <person name="Thomas B.C."/>
            <person name="Singh A."/>
            <person name="Wilkins M.J."/>
            <person name="Karaoz U."/>
            <person name="Brodie E.L."/>
            <person name="Williams K.H."/>
            <person name="Hubbard S.S."/>
            <person name="Banfield J.F."/>
        </authorList>
    </citation>
    <scope>NUCLEOTIDE SEQUENCE [LARGE SCALE GENOMIC DNA]</scope>
</reference>
<evidence type="ECO:0008006" key="4">
    <source>
        <dbReference type="Google" id="ProtNLM"/>
    </source>
</evidence>
<dbReference type="GO" id="GO:0004553">
    <property type="term" value="F:hydrolase activity, hydrolyzing O-glycosyl compounds"/>
    <property type="evidence" value="ECO:0007669"/>
    <property type="project" value="InterPro"/>
</dbReference>
<dbReference type="Gene3D" id="1.10.1330.10">
    <property type="entry name" value="Dockerin domain"/>
    <property type="match status" value="1"/>
</dbReference>
<dbReference type="InterPro" id="IPR002105">
    <property type="entry name" value="Dockerin_1_rpt"/>
</dbReference>
<dbReference type="Gene3D" id="2.60.40.680">
    <property type="match status" value="1"/>
</dbReference>
<accession>A0A1G2CY76</accession>
<evidence type="ECO:0000313" key="3">
    <source>
        <dbReference type="Proteomes" id="UP000177122"/>
    </source>
</evidence>
<dbReference type="SUPFAM" id="SSF63446">
    <property type="entry name" value="Type I dockerin domain"/>
    <property type="match status" value="1"/>
</dbReference>
<organism evidence="2 3">
    <name type="scientific">Candidatus Lloydbacteria bacterium RIFCSPHIGHO2_01_FULL_49_22</name>
    <dbReference type="NCBI Taxonomy" id="1798658"/>
    <lineage>
        <taxon>Bacteria</taxon>
        <taxon>Candidatus Lloydiibacteriota</taxon>
    </lineage>
</organism>
<dbReference type="GO" id="GO:0030246">
    <property type="term" value="F:carbohydrate binding"/>
    <property type="evidence" value="ECO:0007669"/>
    <property type="project" value="InterPro"/>
</dbReference>
<dbReference type="Pfam" id="PF00404">
    <property type="entry name" value="Dockerin_1"/>
    <property type="match status" value="1"/>
</dbReference>
<dbReference type="InterPro" id="IPR018247">
    <property type="entry name" value="EF_Hand_1_Ca_BS"/>
</dbReference>
<feature type="transmembrane region" description="Helical" evidence="1">
    <location>
        <begin position="12"/>
        <end position="35"/>
    </location>
</feature>
<keyword evidence="1" id="KW-0812">Transmembrane</keyword>
<dbReference type="GO" id="GO:0000272">
    <property type="term" value="P:polysaccharide catabolic process"/>
    <property type="evidence" value="ECO:0007669"/>
    <property type="project" value="InterPro"/>
</dbReference>
<protein>
    <recommendedName>
        <fullName evidence="4">Cohesin domain-containing protein</fullName>
    </recommendedName>
</protein>
<evidence type="ECO:0000313" key="2">
    <source>
        <dbReference type="EMBL" id="OGZ05640.1"/>
    </source>
</evidence>
<evidence type="ECO:0000256" key="1">
    <source>
        <dbReference type="SAM" id="Phobius"/>
    </source>
</evidence>
<gene>
    <name evidence="2" type="ORF">A2845_04760</name>
</gene>
<dbReference type="PROSITE" id="PS00018">
    <property type="entry name" value="EF_HAND_1"/>
    <property type="match status" value="1"/>
</dbReference>
<proteinExistence type="predicted"/>
<keyword evidence="1" id="KW-0472">Membrane</keyword>